<reference evidence="3" key="1">
    <citation type="submission" date="2012-06" db="EMBL/GenBank/DDBJ databases">
        <title>The genome sequence of Coniosporium apollinis CBS 100218.</title>
        <authorList>
            <consortium name="The Broad Institute Genome Sequencing Platform"/>
            <person name="Cuomo C."/>
            <person name="Gorbushina A."/>
            <person name="Noack S."/>
            <person name="Walker B."/>
            <person name="Young S.K."/>
            <person name="Zeng Q."/>
            <person name="Gargeya S."/>
            <person name="Fitzgerald M."/>
            <person name="Haas B."/>
            <person name="Abouelleil A."/>
            <person name="Alvarado L."/>
            <person name="Arachchi H.M."/>
            <person name="Berlin A.M."/>
            <person name="Chapman S.B."/>
            <person name="Goldberg J."/>
            <person name="Griggs A."/>
            <person name="Gujja S."/>
            <person name="Hansen M."/>
            <person name="Howarth C."/>
            <person name="Imamovic A."/>
            <person name="Larimer J."/>
            <person name="McCowan C."/>
            <person name="Montmayeur A."/>
            <person name="Murphy C."/>
            <person name="Neiman D."/>
            <person name="Pearson M."/>
            <person name="Priest M."/>
            <person name="Roberts A."/>
            <person name="Saif S."/>
            <person name="Shea T."/>
            <person name="Sisk P."/>
            <person name="Sykes S."/>
            <person name="Wortman J."/>
            <person name="Nusbaum C."/>
            <person name="Birren B."/>
        </authorList>
    </citation>
    <scope>NUCLEOTIDE SEQUENCE [LARGE SCALE GENOMIC DNA]</scope>
    <source>
        <strain evidence="3">CBS 100218</strain>
    </source>
</reference>
<name>R7YTH5_CONA1</name>
<accession>R7YTH5</accession>
<evidence type="ECO:0000313" key="2">
    <source>
        <dbReference type="EMBL" id="EON65104.1"/>
    </source>
</evidence>
<gene>
    <name evidence="2" type="ORF">W97_04339</name>
</gene>
<organism evidence="2 3">
    <name type="scientific">Coniosporium apollinis (strain CBS 100218)</name>
    <name type="common">Rock-inhabiting black yeast</name>
    <dbReference type="NCBI Taxonomy" id="1168221"/>
    <lineage>
        <taxon>Eukaryota</taxon>
        <taxon>Fungi</taxon>
        <taxon>Dikarya</taxon>
        <taxon>Ascomycota</taxon>
        <taxon>Pezizomycotina</taxon>
        <taxon>Dothideomycetes</taxon>
        <taxon>Dothideomycetes incertae sedis</taxon>
        <taxon>Coniosporium</taxon>
    </lineage>
</organism>
<proteinExistence type="predicted"/>
<protein>
    <submittedName>
        <fullName evidence="2">Uncharacterized protein</fullName>
    </submittedName>
</protein>
<dbReference type="RefSeq" id="XP_007780421.1">
    <property type="nucleotide sequence ID" value="XM_007782231.1"/>
</dbReference>
<keyword evidence="3" id="KW-1185">Reference proteome</keyword>
<dbReference type="AlphaFoldDB" id="R7YTH5"/>
<evidence type="ECO:0000313" key="3">
    <source>
        <dbReference type="Proteomes" id="UP000016924"/>
    </source>
</evidence>
<dbReference type="EMBL" id="JH767572">
    <property type="protein sequence ID" value="EON65104.1"/>
    <property type="molecule type" value="Genomic_DNA"/>
</dbReference>
<dbReference type="GeneID" id="19901650"/>
<dbReference type="OrthoDB" id="10351924at2759"/>
<dbReference type="Proteomes" id="UP000016924">
    <property type="component" value="Unassembled WGS sequence"/>
</dbReference>
<sequence>MRFQNSNTANLDIDMDLGGDFSLAGPGTTGQSQYAAMTGQNGSMQNFSNRDSIMRGRADIVIDPALLALSGPGETSNPPANAFQVHRTGDNSFWAVRGANSNFGFNAPGQGLNNNVDALVSPFNVGNYQSRYPEVPGSSFNATAQSGSDGPHLGEIPDASGPYYINPTQFAAGDVDPSPDTDMETELPGFTNFAAGYEAGYHDGTAAALAAPPAANPPAPTKTGKTAKPSTRSTRRAAPYPLAARPPPRASALPTIPDAVQTVVARLLHPPRDATRKNGHLERRWLALTLPEHFPKCGGYRLRKRSPLWKYGAEALRIPPRYWQWLNGGLVDYSVQELDADTLEMEGLVPAAEAEADDGATAAEAALAEALDVQPPASTTPPNDLEVSPEIQAVMQRMLAPDDKALWHGSGRLKRSWLAKEFPKHFRRNDHHLKPGSMLRTYGPARLGIPEELWRFLTGEAEVYVWPGREVLGRRIQKKKKKGEVGEC</sequence>
<dbReference type="HOGENOM" id="CLU_558981_0_0_1"/>
<evidence type="ECO:0000256" key="1">
    <source>
        <dbReference type="SAM" id="MobiDB-lite"/>
    </source>
</evidence>
<feature type="region of interest" description="Disordered" evidence="1">
    <location>
        <begin position="210"/>
        <end position="254"/>
    </location>
</feature>